<reference evidence="8" key="2">
    <citation type="submission" date="2020-10" db="UniProtKB">
        <authorList>
            <consortium name="WormBaseParasite"/>
        </authorList>
    </citation>
    <scope>IDENTIFICATION</scope>
</reference>
<evidence type="ECO:0000259" key="5">
    <source>
        <dbReference type="PROSITE" id="PS50026"/>
    </source>
</evidence>
<dbReference type="Gene3D" id="2.60.40.10">
    <property type="entry name" value="Immunoglobulins"/>
    <property type="match status" value="1"/>
</dbReference>
<feature type="domain" description="Laminin G" evidence="4">
    <location>
        <begin position="894"/>
        <end position="1074"/>
    </location>
</feature>
<dbReference type="Gene3D" id="2.60.120.200">
    <property type="match status" value="3"/>
</dbReference>
<feature type="compositionally biased region" description="Basic and acidic residues" evidence="3">
    <location>
        <begin position="1"/>
        <end position="10"/>
    </location>
</feature>
<dbReference type="Pfam" id="PF02210">
    <property type="entry name" value="Laminin_G_2"/>
    <property type="match status" value="1"/>
</dbReference>
<dbReference type="InterPro" id="IPR013320">
    <property type="entry name" value="ConA-like_dom_sf"/>
</dbReference>
<dbReference type="GO" id="GO:0016020">
    <property type="term" value="C:membrane"/>
    <property type="evidence" value="ECO:0007669"/>
    <property type="project" value="UniProtKB-SubCell"/>
</dbReference>
<protein>
    <submittedName>
        <fullName evidence="8">Basement membrane proteoglycan</fullName>
    </submittedName>
</protein>
<dbReference type="SMART" id="SM00282">
    <property type="entry name" value="LamG"/>
    <property type="match status" value="3"/>
</dbReference>
<keyword evidence="7" id="KW-1185">Reference proteome</keyword>
<dbReference type="SMART" id="SM00181">
    <property type="entry name" value="EGF"/>
    <property type="match status" value="3"/>
</dbReference>
<evidence type="ECO:0000256" key="2">
    <source>
        <dbReference type="PROSITE-ProRule" id="PRU00076"/>
    </source>
</evidence>
<dbReference type="Pfam" id="PF00008">
    <property type="entry name" value="EGF"/>
    <property type="match status" value="1"/>
</dbReference>
<name>A0A7E4ZZ11_PANRE</name>
<organism evidence="7 8">
    <name type="scientific">Panagrellus redivivus</name>
    <name type="common">Microworm</name>
    <dbReference type="NCBI Taxonomy" id="6233"/>
    <lineage>
        <taxon>Eukaryota</taxon>
        <taxon>Metazoa</taxon>
        <taxon>Ecdysozoa</taxon>
        <taxon>Nematoda</taxon>
        <taxon>Chromadorea</taxon>
        <taxon>Rhabditida</taxon>
        <taxon>Tylenchina</taxon>
        <taxon>Panagrolaimomorpha</taxon>
        <taxon>Panagrolaimoidea</taxon>
        <taxon>Panagrolaimidae</taxon>
        <taxon>Panagrellus</taxon>
    </lineage>
</organism>
<evidence type="ECO:0000259" key="6">
    <source>
        <dbReference type="PROSITE" id="PS50835"/>
    </source>
</evidence>
<dbReference type="CDD" id="cd00096">
    <property type="entry name" value="Ig"/>
    <property type="match status" value="1"/>
</dbReference>
<dbReference type="CDD" id="cd00054">
    <property type="entry name" value="EGF_CA"/>
    <property type="match status" value="2"/>
</dbReference>
<evidence type="ECO:0000256" key="1">
    <source>
        <dbReference type="ARBA" id="ARBA00023157"/>
    </source>
</evidence>
<dbReference type="PROSITE" id="PS50026">
    <property type="entry name" value="EGF_3"/>
    <property type="match status" value="3"/>
</dbReference>
<dbReference type="WBParaSite" id="Pan_g4558.t1">
    <property type="protein sequence ID" value="Pan_g4558.t1"/>
    <property type="gene ID" value="Pan_g4558"/>
</dbReference>
<dbReference type="PROSITE" id="PS50025">
    <property type="entry name" value="LAM_G_DOMAIN"/>
    <property type="match status" value="3"/>
</dbReference>
<proteinExistence type="predicted"/>
<feature type="domain" description="Laminin G" evidence="4">
    <location>
        <begin position="198"/>
        <end position="382"/>
    </location>
</feature>
<dbReference type="InterPro" id="IPR036179">
    <property type="entry name" value="Ig-like_dom_sf"/>
</dbReference>
<dbReference type="AlphaFoldDB" id="A0A7E4ZZ11"/>
<dbReference type="PANTHER" id="PTHR15036">
    <property type="entry name" value="PIKACHURIN-LIKE PROTEIN"/>
    <property type="match status" value="1"/>
</dbReference>
<dbReference type="SMART" id="SM00409">
    <property type="entry name" value="IG"/>
    <property type="match status" value="1"/>
</dbReference>
<keyword evidence="1 2" id="KW-1015">Disulfide bond</keyword>
<dbReference type="SUPFAM" id="SSF57196">
    <property type="entry name" value="EGF/Laminin"/>
    <property type="match status" value="1"/>
</dbReference>
<dbReference type="PROSITE" id="PS00022">
    <property type="entry name" value="EGF_1"/>
    <property type="match status" value="3"/>
</dbReference>
<dbReference type="InterPro" id="IPR000742">
    <property type="entry name" value="EGF"/>
</dbReference>
<dbReference type="InterPro" id="IPR003598">
    <property type="entry name" value="Ig_sub2"/>
</dbReference>
<feature type="compositionally biased region" description="Acidic residues" evidence="3">
    <location>
        <begin position="669"/>
        <end position="686"/>
    </location>
</feature>
<evidence type="ECO:0000313" key="7">
    <source>
        <dbReference type="Proteomes" id="UP000492821"/>
    </source>
</evidence>
<feature type="disulfide bond" evidence="2">
    <location>
        <begin position="387"/>
        <end position="404"/>
    </location>
</feature>
<evidence type="ECO:0000259" key="4">
    <source>
        <dbReference type="PROSITE" id="PS50025"/>
    </source>
</evidence>
<reference evidence="7" key="1">
    <citation type="journal article" date="2013" name="Genetics">
        <title>The draft genome and transcriptome of Panagrellus redivivus are shaped by the harsh demands of a free-living lifestyle.</title>
        <authorList>
            <person name="Srinivasan J."/>
            <person name="Dillman A.R."/>
            <person name="Macchietto M.G."/>
            <person name="Heikkinen L."/>
            <person name="Lakso M."/>
            <person name="Fracchia K.M."/>
            <person name="Antoshechkin I."/>
            <person name="Mortazavi A."/>
            <person name="Wong G."/>
            <person name="Sternberg P.W."/>
        </authorList>
    </citation>
    <scope>NUCLEOTIDE SEQUENCE [LARGE SCALE GENOMIC DNA]</scope>
    <source>
        <strain evidence="7">MT8872</strain>
    </source>
</reference>
<dbReference type="Proteomes" id="UP000492821">
    <property type="component" value="Unassembled WGS sequence"/>
</dbReference>
<feature type="disulfide bond" evidence="2">
    <location>
        <begin position="446"/>
        <end position="455"/>
    </location>
</feature>
<accession>A0A7E4ZZ11</accession>
<feature type="domain" description="Ig-like" evidence="6">
    <location>
        <begin position="99"/>
        <end position="190"/>
    </location>
</feature>
<feature type="domain" description="EGF-like" evidence="5">
    <location>
        <begin position="851"/>
        <end position="888"/>
    </location>
</feature>
<dbReference type="InterPro" id="IPR007110">
    <property type="entry name" value="Ig-like_dom"/>
</dbReference>
<dbReference type="InterPro" id="IPR001791">
    <property type="entry name" value="Laminin_G"/>
</dbReference>
<dbReference type="SUPFAM" id="SSF49899">
    <property type="entry name" value="Concanavalin A-like lectins/glucanases"/>
    <property type="match status" value="3"/>
</dbReference>
<feature type="disulfide bond" evidence="2">
    <location>
        <begin position="406"/>
        <end position="415"/>
    </location>
</feature>
<keyword evidence="2" id="KW-0245">EGF-like domain</keyword>
<dbReference type="InterPro" id="IPR050372">
    <property type="entry name" value="Neurexin-related_CASP"/>
</dbReference>
<sequence length="1096" mass="118283">MLARTLDTRGDTVAPPDPSASSEEAPTTTAEPLPAIVEPMTTTTETTEEIKTSETVNVIEEEPESSEIVTVQPSEDPPTTVPTTPEQQTFYTATPDVLPETTIMPIERESLVEQARRVPVVATHGTETKLKCPTYTSDSAAEITWEKIGEQMPLAYHIADGSLILTNASKEDAGIYQCSVRQASGAGTVSFVDLRVAEFVPSFRGKNVIELPPLTDHDWKELDLELSIKPSSRDGVIFHTTRGGQDGSTPEQYHTVSLRHGKVVYESKLTQGPPEVLESENIVRVGKWSKIRIQNTPDELSLRVNTDPAVMAAIPSEVVLSETPANNVFVGGDPDDDAAGHKFVGVISRLLVGHKAVPFSPKVVSQSVAARTNVELEAANECASMPCQNEGICLPAQVHEGFICECSELFHGTHCQFKGRKCANGETCENGACVDVAESNSAKCVCPIDKEGVSCEEPVSPRRKFDGAYHFNGKTSYLAIPPPSSVKDFTLSMNLHVKDAVKNQIVAYLGSHYNQRTAEYMSIAIKNGRLVNSYQNGAGKSEIESLAELEPGRTYHIQVSRTGHMAEVSVNGMKSTSRLKTVAFPSGTSVFIGGFPPGMQPRKQVAVMEFFNGCISEVELDAVRVDIDSNLGGGVISGDLEACNSTSLSTTQVTVEDEENDFDVKSEEAELTETPEEESEEEEEEPSTTAEPSTTTELPIVAVPTNLPHGGGAGGGWDSEEIEPAAIISENGAEVSVVPTDITNEVETTIRTGVIVPVKLPQEPISAEVTPPEAPEPYTTVLAPIDEEGDEVTVGAPLTTPEPVPINLPMSVDEEVEPPLDEDDFEVVDLPSTIPTEESVDASTTSTTPSPYALCETMTCGEHGECTVVNSTTVACQCMDYYDGPNCSNFKPIEYAAKFDGTAYVVFSADDFPHLTSEREETVSFRVKTTAKYGVIFWQGQQPDSAIVGEDYISIGLNDGYLVYSYELGGGAAQIVSTIPINDGKEHVIRVVRRGRNGTLIVDNEPVIRGTSSGILAMLNVEGDVYIGGVPDLQLMTAGLHSHNFVGCVADVLLNHVKMDLMANAIDGVNVKPCDSWRTARRRWMKSKKYRKLVIG</sequence>
<feature type="region of interest" description="Disordered" evidence="3">
    <location>
        <begin position="649"/>
        <end position="697"/>
    </location>
</feature>
<evidence type="ECO:0000256" key="3">
    <source>
        <dbReference type="SAM" id="MobiDB-lite"/>
    </source>
</evidence>
<feature type="compositionally biased region" description="Low complexity" evidence="3">
    <location>
        <begin position="687"/>
        <end position="697"/>
    </location>
</feature>
<comment type="caution">
    <text evidence="2">Lacks conserved residue(s) required for the propagation of feature annotation.</text>
</comment>
<dbReference type="SUPFAM" id="SSF48726">
    <property type="entry name" value="Immunoglobulin"/>
    <property type="match status" value="1"/>
</dbReference>
<dbReference type="Gene3D" id="2.10.25.10">
    <property type="entry name" value="Laminin"/>
    <property type="match status" value="1"/>
</dbReference>
<dbReference type="InterPro" id="IPR003599">
    <property type="entry name" value="Ig_sub"/>
</dbReference>
<feature type="domain" description="EGF-like" evidence="5">
    <location>
        <begin position="418"/>
        <end position="456"/>
    </location>
</feature>
<dbReference type="InterPro" id="IPR013151">
    <property type="entry name" value="Immunoglobulin_dom"/>
</dbReference>
<evidence type="ECO:0000313" key="8">
    <source>
        <dbReference type="WBParaSite" id="Pan_g4558.t1"/>
    </source>
</evidence>
<dbReference type="InterPro" id="IPR013783">
    <property type="entry name" value="Ig-like_fold"/>
</dbReference>
<feature type="domain" description="EGF-like" evidence="5">
    <location>
        <begin position="378"/>
        <end position="416"/>
    </location>
</feature>
<feature type="disulfide bond" evidence="2">
    <location>
        <begin position="878"/>
        <end position="887"/>
    </location>
</feature>
<dbReference type="Pfam" id="PF00054">
    <property type="entry name" value="Laminin_G_1"/>
    <property type="match status" value="2"/>
</dbReference>
<dbReference type="PROSITE" id="PS50835">
    <property type="entry name" value="IG_LIKE"/>
    <property type="match status" value="1"/>
</dbReference>
<dbReference type="CDD" id="cd00110">
    <property type="entry name" value="LamG"/>
    <property type="match status" value="3"/>
</dbReference>
<dbReference type="PANTHER" id="PTHR15036:SF85">
    <property type="entry name" value="SP2353, ISOFORM A"/>
    <property type="match status" value="1"/>
</dbReference>
<feature type="domain" description="Laminin G" evidence="4">
    <location>
        <begin position="467"/>
        <end position="643"/>
    </location>
</feature>
<dbReference type="SMART" id="SM00408">
    <property type="entry name" value="IGc2"/>
    <property type="match status" value="1"/>
</dbReference>
<dbReference type="Pfam" id="PF00047">
    <property type="entry name" value="ig"/>
    <property type="match status" value="1"/>
</dbReference>
<feature type="region of interest" description="Disordered" evidence="3">
    <location>
        <begin position="1"/>
        <end position="86"/>
    </location>
</feature>